<feature type="binding site" evidence="1">
    <location>
        <position position="121"/>
    </location>
    <ligand>
        <name>FAD</name>
        <dbReference type="ChEBI" id="CHEBI:57692"/>
        <note>ligand shared between neighboring subunits</note>
    </ligand>
</feature>
<dbReference type="SUPFAM" id="SSF69796">
    <property type="entry name" value="Thymidylate synthase-complementing protein Thy1"/>
    <property type="match status" value="1"/>
</dbReference>
<dbReference type="InterPro" id="IPR036098">
    <property type="entry name" value="Thymidylate_synthase_ThyX_sf"/>
</dbReference>
<dbReference type="PROSITE" id="PS51331">
    <property type="entry name" value="THYX"/>
    <property type="match status" value="1"/>
</dbReference>
<dbReference type="GO" id="GO:0032259">
    <property type="term" value="P:methylation"/>
    <property type="evidence" value="ECO:0007669"/>
    <property type="project" value="UniProtKB-KW"/>
</dbReference>
<feature type="binding site" evidence="1">
    <location>
        <position position="154"/>
    </location>
    <ligand>
        <name>FAD</name>
        <dbReference type="ChEBI" id="CHEBI:57692"/>
        <note>ligand shared between neighboring subunits</note>
    </ligand>
</feature>
<reference evidence="3" key="1">
    <citation type="submission" date="2018-12" db="EMBL/GenBank/DDBJ databases">
        <title>Tengunoibacter tsumagoiensis gen. nov., sp. nov., Dictyobacter kobayashii sp. nov., D. alpinus sp. nov., and D. joshuensis sp. nov. and description of Dictyobacteraceae fam. nov. within the order Ktedonobacterales isolated from Tengu-no-mugimeshi.</title>
        <authorList>
            <person name="Wang C.M."/>
            <person name="Zheng Y."/>
            <person name="Sakai Y."/>
            <person name="Toyoda A."/>
            <person name="Minakuchi Y."/>
            <person name="Abe K."/>
            <person name="Yokota A."/>
            <person name="Yabe S."/>
        </authorList>
    </citation>
    <scope>NUCLEOTIDE SEQUENCE [LARGE SCALE GENOMIC DNA]</scope>
    <source>
        <strain evidence="3">Uno3</strain>
    </source>
</reference>
<dbReference type="PANTHER" id="PTHR34934:SF1">
    <property type="entry name" value="FLAVIN-DEPENDENT THYMIDYLATE SYNTHASE"/>
    <property type="match status" value="1"/>
</dbReference>
<feature type="binding site" description="in other chain" evidence="1">
    <location>
        <begin position="154"/>
        <end position="158"/>
    </location>
    <ligand>
        <name>dUMP</name>
        <dbReference type="ChEBI" id="CHEBI:246422"/>
        <note>ligand shared between dimeric partners</note>
    </ligand>
</feature>
<comment type="similarity">
    <text evidence="1">Belongs to the thymidylate synthase ThyX family.</text>
</comment>
<dbReference type="OrthoDB" id="9780625at2"/>
<feature type="binding site" evidence="1">
    <location>
        <begin position="245"/>
        <end position="247"/>
    </location>
    <ligand>
        <name>FAD</name>
        <dbReference type="ChEBI" id="CHEBI:57692"/>
        <note>ligand shared between neighboring subunits</note>
    </ligand>
</feature>
<keyword evidence="1" id="KW-0808">Transferase</keyword>
<dbReference type="GO" id="GO:0050660">
    <property type="term" value="F:flavin adenine dinucleotide binding"/>
    <property type="evidence" value="ECO:0007669"/>
    <property type="project" value="UniProtKB-UniRule"/>
</dbReference>
<comment type="function">
    <text evidence="1">Catalyzes the reductive methylation of 2'-deoxyuridine-5'-monophosphate (dUMP) to 2'-deoxythymidine-5'-monophosphate (dTMP) while utilizing 5,10-methylenetetrahydrofolate (mTHF) as the methyl donor, and NADPH and FADH(2) as the reductant.</text>
</comment>
<accession>A0A402A0T8</accession>
<dbReference type="PANTHER" id="PTHR34934">
    <property type="entry name" value="FLAVIN-DEPENDENT THYMIDYLATE SYNTHASE"/>
    <property type="match status" value="1"/>
</dbReference>
<comment type="cofactor">
    <cofactor evidence="1">
        <name>FAD</name>
        <dbReference type="ChEBI" id="CHEBI:57692"/>
    </cofactor>
    <text evidence="1">Binds 4 FAD per tetramer. Each FAD binding site is formed by three monomers.</text>
</comment>
<dbReference type="EC" id="2.1.1.148" evidence="1"/>
<evidence type="ECO:0000256" key="1">
    <source>
        <dbReference type="HAMAP-Rule" id="MF_01408"/>
    </source>
</evidence>
<keyword evidence="3" id="KW-1185">Reference proteome</keyword>
<feature type="binding site" description="in other chain" evidence="1">
    <location>
        <position position="229"/>
    </location>
    <ligand>
        <name>dUMP</name>
        <dbReference type="ChEBI" id="CHEBI:246422"/>
        <note>ligand shared between dimeric partners</note>
    </ligand>
</feature>
<keyword evidence="1" id="KW-0545">Nucleotide biosynthesis</keyword>
<keyword evidence="1" id="KW-0489">Methyltransferase</keyword>
<feature type="active site" description="Involved in ionization of N3 of dUMP, leading to its activation" evidence="1">
    <location>
        <position position="256"/>
    </location>
</feature>
<gene>
    <name evidence="1" type="primary">thyX</name>
    <name evidence="2" type="ORF">KTT_25540</name>
</gene>
<comment type="pathway">
    <text evidence="1">Pyrimidine metabolism; dTTP biosynthesis.</text>
</comment>
<comment type="catalytic activity">
    <reaction evidence="1">
        <text>dUMP + (6R)-5,10-methylene-5,6,7,8-tetrahydrofolate + NADPH + H(+) = dTMP + (6S)-5,6,7,8-tetrahydrofolate + NADP(+)</text>
        <dbReference type="Rhea" id="RHEA:29043"/>
        <dbReference type="ChEBI" id="CHEBI:15378"/>
        <dbReference type="ChEBI" id="CHEBI:15636"/>
        <dbReference type="ChEBI" id="CHEBI:57453"/>
        <dbReference type="ChEBI" id="CHEBI:57783"/>
        <dbReference type="ChEBI" id="CHEBI:58349"/>
        <dbReference type="ChEBI" id="CHEBI:63528"/>
        <dbReference type="ChEBI" id="CHEBI:246422"/>
        <dbReference type="EC" id="2.1.1.148"/>
    </reaction>
</comment>
<dbReference type="Proteomes" id="UP000287352">
    <property type="component" value="Unassembled WGS sequence"/>
</dbReference>
<dbReference type="GO" id="GO:0004799">
    <property type="term" value="F:thymidylate synthase activity"/>
    <property type="evidence" value="ECO:0007669"/>
    <property type="project" value="TreeGrafter"/>
</dbReference>
<keyword evidence="1" id="KW-0285">Flavoprotein</keyword>
<feature type="binding site" evidence="1">
    <location>
        <begin position="145"/>
        <end position="147"/>
    </location>
    <ligand>
        <name>FAD</name>
        <dbReference type="ChEBI" id="CHEBI:57692"/>
        <note>ligand shared between neighboring subunits</note>
    </ligand>
</feature>
<dbReference type="RefSeq" id="WP_126580292.1">
    <property type="nucleotide sequence ID" value="NZ_BIFR01000001.1"/>
</dbReference>
<feature type="binding site" evidence="1">
    <location>
        <position position="251"/>
    </location>
    <ligand>
        <name>FAD</name>
        <dbReference type="ChEBI" id="CHEBI:57692"/>
        <note>ligand shared between neighboring subunits</note>
    </ligand>
</feature>
<organism evidence="2 3">
    <name type="scientific">Tengunoibacter tsumagoiensis</name>
    <dbReference type="NCBI Taxonomy" id="2014871"/>
    <lineage>
        <taxon>Bacteria</taxon>
        <taxon>Bacillati</taxon>
        <taxon>Chloroflexota</taxon>
        <taxon>Ktedonobacteria</taxon>
        <taxon>Ktedonobacterales</taxon>
        <taxon>Dictyobacteraceae</taxon>
        <taxon>Tengunoibacter</taxon>
    </lineage>
</organism>
<dbReference type="Gene3D" id="3.30.1360.170">
    <property type="match status" value="1"/>
</dbReference>
<dbReference type="GO" id="GO:0050797">
    <property type="term" value="F:thymidylate synthase (FAD) activity"/>
    <property type="evidence" value="ECO:0007669"/>
    <property type="project" value="UniProtKB-UniRule"/>
</dbReference>
<keyword evidence="1" id="KW-0274">FAD</keyword>
<name>A0A402A0T8_9CHLR</name>
<feature type="binding site" evidence="1">
    <location>
        <begin position="142"/>
        <end position="145"/>
    </location>
    <ligand>
        <name>dUMP</name>
        <dbReference type="ChEBI" id="CHEBI:246422"/>
        <note>ligand shared between dimeric partners</note>
    </ligand>
</feature>
<keyword evidence="1" id="KW-0521">NADP</keyword>
<sequence>MSTIDIPALFQQLNGSEDTGLASIHTPVQHTPEGTPYLEAPGVVVLARPQTNMAGLAGFLDGFDPALQFPDYLNDPTPLPDGAQLCKIAGQVCYMSFGPKRSWNEKAEKYFNNLKSSGHGSVFEHANFSLLFYGISRSVTHELIRHRAGFAYSQLSQRYVSGRSLRFVERPEYRVDEQLHQFFLQRIDRAAHEYAALTDRLLEMQHEGVEILSADARTDLRKKVQQTARSVLPNETETTVVVTGNTRAWRHFIEMRANAHAETEIRELAVRAFLCLRLTDPVLFDDYELESLSDGTYAVKTDFHKI</sequence>
<dbReference type="UniPathway" id="UPA00575"/>
<dbReference type="Pfam" id="PF02511">
    <property type="entry name" value="Thy1"/>
    <property type="match status" value="1"/>
</dbReference>
<dbReference type="GO" id="GO:0070402">
    <property type="term" value="F:NADPH binding"/>
    <property type="evidence" value="ECO:0007669"/>
    <property type="project" value="TreeGrafter"/>
</dbReference>
<feature type="binding site" evidence="1">
    <location>
        <position position="256"/>
    </location>
    <ligand>
        <name>dUMP</name>
        <dbReference type="ChEBI" id="CHEBI:246422"/>
        <note>ligand shared between dimeric partners</note>
    </ligand>
</feature>
<dbReference type="CDD" id="cd20175">
    <property type="entry name" value="ThyX"/>
    <property type="match status" value="1"/>
</dbReference>
<dbReference type="HAMAP" id="MF_01408">
    <property type="entry name" value="ThyX"/>
    <property type="match status" value="1"/>
</dbReference>
<proteinExistence type="inferred from homology"/>
<dbReference type="GO" id="GO:0006231">
    <property type="term" value="P:dTMP biosynthetic process"/>
    <property type="evidence" value="ECO:0007669"/>
    <property type="project" value="UniProtKB-UniRule"/>
</dbReference>
<evidence type="ECO:0000313" key="2">
    <source>
        <dbReference type="EMBL" id="GCE12695.1"/>
    </source>
</evidence>
<dbReference type="GO" id="GO:0006235">
    <property type="term" value="P:dTTP biosynthetic process"/>
    <property type="evidence" value="ECO:0007669"/>
    <property type="project" value="UniProtKB-UniRule"/>
</dbReference>
<dbReference type="EMBL" id="BIFR01000001">
    <property type="protein sequence ID" value="GCE12695.1"/>
    <property type="molecule type" value="Genomic_DNA"/>
</dbReference>
<comment type="caution">
    <text evidence="2">The sequence shown here is derived from an EMBL/GenBank/DDBJ whole genome shotgun (WGS) entry which is preliminary data.</text>
</comment>
<comment type="subunit">
    <text evidence="1">Homotetramer.</text>
</comment>
<dbReference type="AlphaFoldDB" id="A0A402A0T8"/>
<protein>
    <recommendedName>
        <fullName evidence="1">Flavin-dependent thymidylate synthase</fullName>
        <shortName evidence="1">FDTS</shortName>
        <ecNumber evidence="1">2.1.1.148</ecNumber>
    </recommendedName>
    <alternativeName>
        <fullName evidence="1">FAD-dependent thymidylate synthase</fullName>
    </alternativeName>
    <alternativeName>
        <fullName evidence="1">Thymidylate synthase ThyX</fullName>
        <shortName evidence="1">TS</shortName>
        <shortName evidence="1">TSase</shortName>
    </alternativeName>
</protein>
<dbReference type="InterPro" id="IPR003669">
    <property type="entry name" value="Thymidylate_synthase_ThyX"/>
</dbReference>
<dbReference type="NCBIfam" id="TIGR02170">
    <property type="entry name" value="thyX"/>
    <property type="match status" value="1"/>
</dbReference>
<evidence type="ECO:0000313" key="3">
    <source>
        <dbReference type="Proteomes" id="UP000287352"/>
    </source>
</evidence>